<dbReference type="Proteomes" id="UP000887576">
    <property type="component" value="Unplaced"/>
</dbReference>
<proteinExistence type="predicted"/>
<organism evidence="1 2">
    <name type="scientific">Panagrolaimus sp. JU765</name>
    <dbReference type="NCBI Taxonomy" id="591449"/>
    <lineage>
        <taxon>Eukaryota</taxon>
        <taxon>Metazoa</taxon>
        <taxon>Ecdysozoa</taxon>
        <taxon>Nematoda</taxon>
        <taxon>Chromadorea</taxon>
        <taxon>Rhabditida</taxon>
        <taxon>Tylenchina</taxon>
        <taxon>Panagrolaimomorpha</taxon>
        <taxon>Panagrolaimoidea</taxon>
        <taxon>Panagrolaimidae</taxon>
        <taxon>Panagrolaimus</taxon>
    </lineage>
</organism>
<protein>
    <submittedName>
        <fullName evidence="2">Uncharacterized protein</fullName>
    </submittedName>
</protein>
<evidence type="ECO:0000313" key="1">
    <source>
        <dbReference type="Proteomes" id="UP000887576"/>
    </source>
</evidence>
<accession>A0AC34PXM4</accession>
<reference evidence="2" key="1">
    <citation type="submission" date="2022-11" db="UniProtKB">
        <authorList>
            <consortium name="WormBaseParasite"/>
        </authorList>
    </citation>
    <scope>IDENTIFICATION</scope>
</reference>
<name>A0AC34PXM4_9BILA</name>
<sequence>MNDNMDEKSEKNLLNDLEELKKQKINLKKELEEEEQKFEQMKNESNELKKKYDEQQEIFKKFDPEKLEEIKEMLSKVRAAKQNYRGYKRQCKAIIIEKEKRNDLLRESEPGDLSVIQKEEDEKYAELSTKLIELDHELNEANQNLFKLKCQYDANPSQLEKTQYQKRFVELYNHMSSILREIKGLYNMYNMNIDIRNFTKKEIDLLNNIDDLKDKAVQESYKDSFIKNLETILKSIETSLDKLSTKKEELQKRKYKNDDELQLLVDKQRVYSNALAEFQAECLINQELHGKLKK</sequence>
<dbReference type="WBParaSite" id="JU765_v2.g10900.t2">
    <property type="protein sequence ID" value="JU765_v2.g10900.t2"/>
    <property type="gene ID" value="JU765_v2.g10900"/>
</dbReference>
<evidence type="ECO:0000313" key="2">
    <source>
        <dbReference type="WBParaSite" id="JU765_v2.g10900.t2"/>
    </source>
</evidence>